<dbReference type="GO" id="GO:0016020">
    <property type="term" value="C:membrane"/>
    <property type="evidence" value="ECO:0007669"/>
    <property type="project" value="UniProtKB-SubCell"/>
</dbReference>
<feature type="repeat" description="Solcar" evidence="6">
    <location>
        <begin position="235"/>
        <end position="320"/>
    </location>
</feature>
<dbReference type="EMBL" id="JBHFFA010000007">
    <property type="protein sequence ID" value="KAL2612361.1"/>
    <property type="molecule type" value="Genomic_DNA"/>
</dbReference>
<evidence type="ECO:0000256" key="8">
    <source>
        <dbReference type="SAM" id="MobiDB-lite"/>
    </source>
</evidence>
<sequence>MATSSAGQQRRQLCYDEAHALLHDRMGEITDAGAQWIANTVENVRFSLKRTVDTSLVNLLDKRTTDAGHLACASSKSQPGRTRRQRLFFARVADSLDPETKEKILHVKEEVVETAKDYRVPVPAANLPYIGFVHSLTIKQLVCGVIAGAVASTFVVPFDVLQSKVIAGQGGRNIAQVASTVAREEGLQSLMKGSLSFNVIKNGLEKGLQFTIFEAVKRNQQREKGKQPKVLPVPRAIPLSTAGGAAAGFFGTLISYPLQPVFSRLLLQPETYKSMKGTLMTILKNEGGLRELYRGITPALISMVPSAAISFYTYETLKNKYLSAKDKKSPQRTLVIGGIAGAVSNIITFPLEEARRQIVYSALSPQAVKGLGSSHYNSTWQALTGIVKRDGVRGLYHGLTPSLIQVVPMTAITFMVYEIAKRAFIAQGEESRDEVKDASDLPPEEQSRMP</sequence>
<dbReference type="InterPro" id="IPR023395">
    <property type="entry name" value="MCP_dom_sf"/>
</dbReference>
<dbReference type="Gene3D" id="1.50.40.10">
    <property type="entry name" value="Mitochondrial carrier domain"/>
    <property type="match status" value="1"/>
</dbReference>
<comment type="similarity">
    <text evidence="7">Belongs to the mitochondrial carrier (TC 2.A.29) family.</text>
</comment>
<evidence type="ECO:0000313" key="10">
    <source>
        <dbReference type="Proteomes" id="UP001605036"/>
    </source>
</evidence>
<evidence type="ECO:0000256" key="4">
    <source>
        <dbReference type="ARBA" id="ARBA00022737"/>
    </source>
</evidence>
<dbReference type="SUPFAM" id="SSF103506">
    <property type="entry name" value="Mitochondrial carrier"/>
    <property type="match status" value="1"/>
</dbReference>
<protein>
    <recommendedName>
        <fullName evidence="11">Mitochondrial carrier protein</fullName>
    </recommendedName>
</protein>
<comment type="subcellular location">
    <subcellularLocation>
        <location evidence="1">Membrane</location>
        <topology evidence="1">Multi-pass membrane protein</topology>
    </subcellularLocation>
</comment>
<keyword evidence="2 7" id="KW-0813">Transport</keyword>
<feature type="region of interest" description="Disordered" evidence="8">
    <location>
        <begin position="430"/>
        <end position="450"/>
    </location>
</feature>
<dbReference type="PRINTS" id="PR00926">
    <property type="entry name" value="MITOCARRIER"/>
</dbReference>
<proteinExistence type="inferred from homology"/>
<evidence type="ECO:0000256" key="6">
    <source>
        <dbReference type="PROSITE-ProRule" id="PRU00282"/>
    </source>
</evidence>
<dbReference type="AlphaFoldDB" id="A0ABD1XWQ2"/>
<reference evidence="9 10" key="1">
    <citation type="submission" date="2024-09" db="EMBL/GenBank/DDBJ databases">
        <title>Chromosome-scale assembly of Riccia fluitans.</title>
        <authorList>
            <person name="Paukszto L."/>
            <person name="Sawicki J."/>
            <person name="Karawczyk K."/>
            <person name="Piernik-Szablinska J."/>
            <person name="Szczecinska M."/>
            <person name="Mazdziarz M."/>
        </authorList>
    </citation>
    <scope>NUCLEOTIDE SEQUENCE [LARGE SCALE GENOMIC DNA]</scope>
    <source>
        <strain evidence="9">Rf_01</strain>
        <tissue evidence="9">Aerial parts of the thallus</tissue>
    </source>
</reference>
<keyword evidence="5 6" id="KW-0472">Membrane</keyword>
<feature type="repeat" description="Solcar" evidence="6">
    <location>
        <begin position="328"/>
        <end position="423"/>
    </location>
</feature>
<keyword evidence="4" id="KW-0677">Repeat</keyword>
<evidence type="ECO:0000256" key="5">
    <source>
        <dbReference type="ARBA" id="ARBA00023136"/>
    </source>
</evidence>
<evidence type="ECO:0000256" key="3">
    <source>
        <dbReference type="ARBA" id="ARBA00022692"/>
    </source>
</evidence>
<comment type="caution">
    <text evidence="9">The sequence shown here is derived from an EMBL/GenBank/DDBJ whole genome shotgun (WGS) entry which is preliminary data.</text>
</comment>
<evidence type="ECO:0000313" key="9">
    <source>
        <dbReference type="EMBL" id="KAL2612361.1"/>
    </source>
</evidence>
<dbReference type="InterPro" id="IPR018108">
    <property type="entry name" value="MCP_transmembrane"/>
</dbReference>
<accession>A0ABD1XWQ2</accession>
<organism evidence="9 10">
    <name type="scientific">Riccia fluitans</name>
    <dbReference type="NCBI Taxonomy" id="41844"/>
    <lineage>
        <taxon>Eukaryota</taxon>
        <taxon>Viridiplantae</taxon>
        <taxon>Streptophyta</taxon>
        <taxon>Embryophyta</taxon>
        <taxon>Marchantiophyta</taxon>
        <taxon>Marchantiopsida</taxon>
        <taxon>Marchantiidae</taxon>
        <taxon>Marchantiales</taxon>
        <taxon>Ricciaceae</taxon>
        <taxon>Riccia</taxon>
    </lineage>
</organism>
<evidence type="ECO:0000256" key="1">
    <source>
        <dbReference type="ARBA" id="ARBA00004141"/>
    </source>
</evidence>
<dbReference type="Pfam" id="PF00153">
    <property type="entry name" value="Mito_carr"/>
    <property type="match status" value="3"/>
</dbReference>
<evidence type="ECO:0000256" key="7">
    <source>
        <dbReference type="RuleBase" id="RU000488"/>
    </source>
</evidence>
<feature type="repeat" description="Solcar" evidence="6">
    <location>
        <begin position="135"/>
        <end position="219"/>
    </location>
</feature>
<name>A0ABD1XWQ2_9MARC</name>
<dbReference type="InterPro" id="IPR002067">
    <property type="entry name" value="MCP"/>
</dbReference>
<keyword evidence="3 6" id="KW-0812">Transmembrane</keyword>
<dbReference type="PROSITE" id="PS50920">
    <property type="entry name" value="SOLCAR"/>
    <property type="match status" value="3"/>
</dbReference>
<evidence type="ECO:0008006" key="11">
    <source>
        <dbReference type="Google" id="ProtNLM"/>
    </source>
</evidence>
<evidence type="ECO:0000256" key="2">
    <source>
        <dbReference type="ARBA" id="ARBA00022448"/>
    </source>
</evidence>
<keyword evidence="10" id="KW-1185">Reference proteome</keyword>
<dbReference type="PANTHER" id="PTHR24089">
    <property type="entry name" value="SOLUTE CARRIER FAMILY 25"/>
    <property type="match status" value="1"/>
</dbReference>
<dbReference type="Proteomes" id="UP001605036">
    <property type="component" value="Unassembled WGS sequence"/>
</dbReference>
<gene>
    <name evidence="9" type="ORF">R1flu_024053</name>
</gene>